<sequence length="280" mass="29636">MELSWEIIGSLFLVASLAGFIDAIAGGGGMLTVPALLSAGIPPTQALATNKLQSSFGSFSAALYFVRNGLVNLRDMRIAIACTFVGSLLGATLVQVLDAGILTNLIPVLLFAIALYFLFVPSDTTGGGEPKLSELGFALTVGVGVGFYDGFFGPGTGSLFTVCFVLIAQLGIVEATARTKVLNFTSNLAALLLFIMAGLPIWEVGLAMAAGGFMGARMGAKVVVTRGRKFIRPMVVLVSMSMAIKLLLEQHPQWLDKTFWANNGAIWWTDLLSYVQSAWA</sequence>
<dbReference type="eggNOG" id="COG0730">
    <property type="taxonomic scope" value="Bacteria"/>
</dbReference>
<dbReference type="PANTHER" id="PTHR30269">
    <property type="entry name" value="TRANSMEMBRANE PROTEIN YFCA"/>
    <property type="match status" value="1"/>
</dbReference>
<gene>
    <name evidence="9" type="ORF">JCM19237_3561</name>
</gene>
<evidence type="ECO:0000256" key="2">
    <source>
        <dbReference type="ARBA" id="ARBA00009142"/>
    </source>
</evidence>
<feature type="transmembrane region" description="Helical" evidence="8">
    <location>
        <begin position="188"/>
        <end position="210"/>
    </location>
</feature>
<reference evidence="9 10" key="1">
    <citation type="journal article" date="2014" name="Genome Announc.">
        <title>Draft Genome Sequences of Two Vibrionaceae Species, Vibrio ponticus C121 and Photobacterium aphoticum C119, Isolated as Coral Reef Microbiota.</title>
        <authorList>
            <person name="Al-saari N."/>
            <person name="Meirelles P.M."/>
            <person name="Mino S."/>
            <person name="Suda W."/>
            <person name="Oshima K."/>
            <person name="Hattori M."/>
            <person name="Ohkuma M."/>
            <person name="Thompson F.L."/>
            <person name="Gomez-Gil B."/>
            <person name="Sawabe T."/>
            <person name="Sawabe T."/>
        </authorList>
    </citation>
    <scope>NUCLEOTIDE SEQUENCE [LARGE SCALE GENOMIC DNA]</scope>
    <source>
        <strain evidence="9 10">JCM 19237</strain>
    </source>
</reference>
<dbReference type="GO" id="GO:0005886">
    <property type="term" value="C:plasma membrane"/>
    <property type="evidence" value="ECO:0007669"/>
    <property type="project" value="UniProtKB-SubCell"/>
</dbReference>
<evidence type="ECO:0000256" key="1">
    <source>
        <dbReference type="ARBA" id="ARBA00004651"/>
    </source>
</evidence>
<dbReference type="Pfam" id="PF01925">
    <property type="entry name" value="TauE"/>
    <property type="match status" value="1"/>
</dbReference>
<evidence type="ECO:0000256" key="8">
    <source>
        <dbReference type="RuleBase" id="RU363041"/>
    </source>
</evidence>
<dbReference type="InterPro" id="IPR002781">
    <property type="entry name" value="TM_pro_TauE-like"/>
</dbReference>
<feature type="transmembrane region" description="Helical" evidence="8">
    <location>
        <begin position="157"/>
        <end position="176"/>
    </location>
</feature>
<dbReference type="EMBL" id="BBMN01000006">
    <property type="protein sequence ID" value="GAL05178.1"/>
    <property type="molecule type" value="Genomic_DNA"/>
</dbReference>
<name>A0A090QSD5_9GAMM</name>
<comment type="subcellular location">
    <subcellularLocation>
        <location evidence="1 8">Cell membrane</location>
        <topology evidence="1 8">Multi-pass membrane protein</topology>
    </subcellularLocation>
</comment>
<keyword evidence="3" id="KW-0813">Transport</keyword>
<evidence type="ECO:0000256" key="3">
    <source>
        <dbReference type="ARBA" id="ARBA00022448"/>
    </source>
</evidence>
<keyword evidence="4 8" id="KW-1003">Cell membrane</keyword>
<evidence type="ECO:0000313" key="10">
    <source>
        <dbReference type="Proteomes" id="UP000029227"/>
    </source>
</evidence>
<comment type="caution">
    <text evidence="9">The sequence shown here is derived from an EMBL/GenBank/DDBJ whole genome shotgun (WGS) entry which is preliminary data.</text>
</comment>
<feature type="transmembrane region" description="Helical" evidence="8">
    <location>
        <begin position="101"/>
        <end position="120"/>
    </location>
</feature>
<protein>
    <recommendedName>
        <fullName evidence="8">Probable membrane transporter protein</fullName>
    </recommendedName>
</protein>
<evidence type="ECO:0000313" key="9">
    <source>
        <dbReference type="EMBL" id="GAL05178.1"/>
    </source>
</evidence>
<evidence type="ECO:0000256" key="6">
    <source>
        <dbReference type="ARBA" id="ARBA00022989"/>
    </source>
</evidence>
<dbReference type="STRING" id="754436.JCM19237_3561"/>
<keyword evidence="5 8" id="KW-0812">Transmembrane</keyword>
<accession>A0A090QSD5</accession>
<keyword evidence="6 8" id="KW-1133">Transmembrane helix</keyword>
<dbReference type="InterPro" id="IPR052017">
    <property type="entry name" value="TSUP"/>
</dbReference>
<organism evidence="9 10">
    <name type="scientific">Photobacterium aphoticum</name>
    <dbReference type="NCBI Taxonomy" id="754436"/>
    <lineage>
        <taxon>Bacteria</taxon>
        <taxon>Pseudomonadati</taxon>
        <taxon>Pseudomonadota</taxon>
        <taxon>Gammaproteobacteria</taxon>
        <taxon>Vibrionales</taxon>
        <taxon>Vibrionaceae</taxon>
        <taxon>Photobacterium</taxon>
    </lineage>
</organism>
<evidence type="ECO:0000256" key="7">
    <source>
        <dbReference type="ARBA" id="ARBA00023136"/>
    </source>
</evidence>
<dbReference type="PANTHER" id="PTHR30269:SF0">
    <property type="entry name" value="MEMBRANE TRANSPORTER PROTEIN YFCA-RELATED"/>
    <property type="match status" value="1"/>
</dbReference>
<proteinExistence type="inferred from homology"/>
<keyword evidence="7 8" id="KW-0472">Membrane</keyword>
<dbReference type="AlphaFoldDB" id="A0A090QSD5"/>
<feature type="transmembrane region" description="Helical" evidence="8">
    <location>
        <begin position="78"/>
        <end position="95"/>
    </location>
</feature>
<comment type="similarity">
    <text evidence="2 8">Belongs to the 4-toluene sulfonate uptake permease (TSUP) (TC 2.A.102) family.</text>
</comment>
<evidence type="ECO:0000256" key="5">
    <source>
        <dbReference type="ARBA" id="ARBA00022692"/>
    </source>
</evidence>
<dbReference type="Proteomes" id="UP000029227">
    <property type="component" value="Unassembled WGS sequence"/>
</dbReference>
<evidence type="ECO:0000256" key="4">
    <source>
        <dbReference type="ARBA" id="ARBA00022475"/>
    </source>
</evidence>